<keyword evidence="3" id="KW-1185">Reference proteome</keyword>
<sequence>MAWLRYNTPHTKSNIGCKQLPSALYNQAKDPKRLLLASTFVQGLTCGWMSVIENKFARSSSSRDRYVSNEPTSKRRQLNPEPKKDNKATLVQGPTIPNNDEEIVIKDVEIDKRSIGLQDE</sequence>
<comment type="caution">
    <text evidence="2">The sequence shown here is derived from an EMBL/GenBank/DDBJ whole genome shotgun (WGS) entry which is preliminary data.</text>
</comment>
<dbReference type="Proteomes" id="UP000796880">
    <property type="component" value="Unassembled WGS sequence"/>
</dbReference>
<proteinExistence type="predicted"/>
<accession>A0A8K0GMC3</accession>
<name>A0A8K0GMC3_9ROSA</name>
<dbReference type="AlphaFoldDB" id="A0A8K0GMC3"/>
<feature type="region of interest" description="Disordered" evidence="1">
    <location>
        <begin position="58"/>
        <end position="98"/>
    </location>
</feature>
<reference evidence="2" key="1">
    <citation type="submission" date="2020-03" db="EMBL/GenBank/DDBJ databases">
        <title>A high-quality chromosome-level genome assembly of a woody plant with both climbing and erect habits, Rhamnella rubrinervis.</title>
        <authorList>
            <person name="Lu Z."/>
            <person name="Yang Y."/>
            <person name="Zhu X."/>
            <person name="Sun Y."/>
        </authorList>
    </citation>
    <scope>NUCLEOTIDE SEQUENCE</scope>
    <source>
        <strain evidence="2">BYM</strain>
        <tissue evidence="2">Leaf</tissue>
    </source>
</reference>
<dbReference type="EMBL" id="VOIH02000010">
    <property type="protein sequence ID" value="KAF3434502.1"/>
    <property type="molecule type" value="Genomic_DNA"/>
</dbReference>
<evidence type="ECO:0000313" key="3">
    <source>
        <dbReference type="Proteomes" id="UP000796880"/>
    </source>
</evidence>
<protein>
    <submittedName>
        <fullName evidence="2">Uncharacterized protein</fullName>
    </submittedName>
</protein>
<evidence type="ECO:0000313" key="2">
    <source>
        <dbReference type="EMBL" id="KAF3434502.1"/>
    </source>
</evidence>
<gene>
    <name evidence="2" type="ORF">FNV43_RR21587</name>
</gene>
<evidence type="ECO:0000256" key="1">
    <source>
        <dbReference type="SAM" id="MobiDB-lite"/>
    </source>
</evidence>
<organism evidence="2 3">
    <name type="scientific">Rhamnella rubrinervis</name>
    <dbReference type="NCBI Taxonomy" id="2594499"/>
    <lineage>
        <taxon>Eukaryota</taxon>
        <taxon>Viridiplantae</taxon>
        <taxon>Streptophyta</taxon>
        <taxon>Embryophyta</taxon>
        <taxon>Tracheophyta</taxon>
        <taxon>Spermatophyta</taxon>
        <taxon>Magnoliopsida</taxon>
        <taxon>eudicotyledons</taxon>
        <taxon>Gunneridae</taxon>
        <taxon>Pentapetalae</taxon>
        <taxon>rosids</taxon>
        <taxon>fabids</taxon>
        <taxon>Rosales</taxon>
        <taxon>Rhamnaceae</taxon>
        <taxon>rhamnoid group</taxon>
        <taxon>Rhamneae</taxon>
        <taxon>Rhamnella</taxon>
    </lineage>
</organism>